<dbReference type="GO" id="GO:0016787">
    <property type="term" value="F:hydrolase activity"/>
    <property type="evidence" value="ECO:0007669"/>
    <property type="project" value="UniProtKB-KW"/>
</dbReference>
<comment type="similarity">
    <text evidence="3">Belongs to the Nudix hydrolase family.</text>
</comment>
<name>A0A1F7UNK2_9BACT</name>
<dbReference type="InterPro" id="IPR015797">
    <property type="entry name" value="NUDIX_hydrolase-like_dom_sf"/>
</dbReference>
<dbReference type="STRING" id="1802401.A3B21_00580"/>
<dbReference type="InterPro" id="IPR020084">
    <property type="entry name" value="NUDIX_hydrolase_CS"/>
</dbReference>
<feature type="domain" description="Nudix hydrolase" evidence="4">
    <location>
        <begin position="6"/>
        <end position="143"/>
    </location>
</feature>
<dbReference type="Pfam" id="PF00293">
    <property type="entry name" value="NUDIX"/>
    <property type="match status" value="1"/>
</dbReference>
<sequence>METVICKEPIVAVIALIKDAQGRVLVQKRGLDYIPAAFGIWEFPGGGIEFGETPEEAIKREVKEEIGCEVEIVRLLPYAHTNTWDRADDKKIQVIVLCYECRIVSGIPTPSHTEVTEIKWCTKEEAARLHLMPGNLKYIEMAI</sequence>
<dbReference type="SUPFAM" id="SSF55811">
    <property type="entry name" value="Nudix"/>
    <property type="match status" value="1"/>
</dbReference>
<dbReference type="Gene3D" id="3.90.79.10">
    <property type="entry name" value="Nucleoside Triphosphate Pyrophosphohydrolase"/>
    <property type="match status" value="1"/>
</dbReference>
<dbReference type="PROSITE" id="PS00893">
    <property type="entry name" value="NUDIX_BOX"/>
    <property type="match status" value="1"/>
</dbReference>
<dbReference type="Proteomes" id="UP000176897">
    <property type="component" value="Unassembled WGS sequence"/>
</dbReference>
<comment type="caution">
    <text evidence="5">The sequence shown here is derived from an EMBL/GenBank/DDBJ whole genome shotgun (WGS) entry which is preliminary data.</text>
</comment>
<dbReference type="AlphaFoldDB" id="A0A1F7UNK2"/>
<evidence type="ECO:0000313" key="5">
    <source>
        <dbReference type="EMBL" id="OGL79873.1"/>
    </source>
</evidence>
<dbReference type="EMBL" id="MGEJ01000022">
    <property type="protein sequence ID" value="OGL79873.1"/>
    <property type="molecule type" value="Genomic_DNA"/>
</dbReference>
<dbReference type="PROSITE" id="PS51462">
    <property type="entry name" value="NUDIX"/>
    <property type="match status" value="1"/>
</dbReference>
<evidence type="ECO:0000256" key="3">
    <source>
        <dbReference type="RuleBase" id="RU003476"/>
    </source>
</evidence>
<evidence type="ECO:0000256" key="1">
    <source>
        <dbReference type="ARBA" id="ARBA00001946"/>
    </source>
</evidence>
<organism evidence="5 6">
    <name type="scientific">Candidatus Uhrbacteria bacterium RIFCSPLOWO2_01_FULL_47_24</name>
    <dbReference type="NCBI Taxonomy" id="1802401"/>
    <lineage>
        <taxon>Bacteria</taxon>
        <taxon>Candidatus Uhriibacteriota</taxon>
    </lineage>
</organism>
<evidence type="ECO:0000313" key="6">
    <source>
        <dbReference type="Proteomes" id="UP000176897"/>
    </source>
</evidence>
<dbReference type="PANTHER" id="PTHR43046:SF14">
    <property type="entry name" value="MUTT_NUDIX FAMILY PROTEIN"/>
    <property type="match status" value="1"/>
</dbReference>
<proteinExistence type="inferred from homology"/>
<dbReference type="InterPro" id="IPR020476">
    <property type="entry name" value="Nudix_hydrolase"/>
</dbReference>
<accession>A0A1F7UNK2</accession>
<reference evidence="5 6" key="1">
    <citation type="journal article" date="2016" name="Nat. Commun.">
        <title>Thousands of microbial genomes shed light on interconnected biogeochemical processes in an aquifer system.</title>
        <authorList>
            <person name="Anantharaman K."/>
            <person name="Brown C.T."/>
            <person name="Hug L.A."/>
            <person name="Sharon I."/>
            <person name="Castelle C.J."/>
            <person name="Probst A.J."/>
            <person name="Thomas B.C."/>
            <person name="Singh A."/>
            <person name="Wilkins M.J."/>
            <person name="Karaoz U."/>
            <person name="Brodie E.L."/>
            <person name="Williams K.H."/>
            <person name="Hubbard S.S."/>
            <person name="Banfield J.F."/>
        </authorList>
    </citation>
    <scope>NUCLEOTIDE SEQUENCE [LARGE SCALE GENOMIC DNA]</scope>
</reference>
<keyword evidence="2 3" id="KW-0378">Hydrolase</keyword>
<comment type="cofactor">
    <cofactor evidence="1">
        <name>Mg(2+)</name>
        <dbReference type="ChEBI" id="CHEBI:18420"/>
    </cofactor>
</comment>
<gene>
    <name evidence="5" type="ORF">A3B21_00580</name>
</gene>
<protein>
    <recommendedName>
        <fullName evidence="4">Nudix hydrolase domain-containing protein</fullName>
    </recommendedName>
</protein>
<evidence type="ECO:0000256" key="2">
    <source>
        <dbReference type="ARBA" id="ARBA00022801"/>
    </source>
</evidence>
<evidence type="ECO:0000259" key="4">
    <source>
        <dbReference type="PROSITE" id="PS51462"/>
    </source>
</evidence>
<dbReference type="PANTHER" id="PTHR43046">
    <property type="entry name" value="GDP-MANNOSE MANNOSYL HYDROLASE"/>
    <property type="match status" value="1"/>
</dbReference>
<dbReference type="PRINTS" id="PR00502">
    <property type="entry name" value="NUDIXFAMILY"/>
</dbReference>
<dbReference type="InterPro" id="IPR000086">
    <property type="entry name" value="NUDIX_hydrolase_dom"/>
</dbReference>